<keyword evidence="3" id="KW-1185">Reference proteome</keyword>
<name>A0AAP0J6M1_9MAGN</name>
<feature type="compositionally biased region" description="Basic and acidic residues" evidence="1">
    <location>
        <begin position="126"/>
        <end position="135"/>
    </location>
</feature>
<comment type="caution">
    <text evidence="2">The sequence shown here is derived from an EMBL/GenBank/DDBJ whole genome shotgun (WGS) entry which is preliminary data.</text>
</comment>
<dbReference type="PANTHER" id="PTHR34190:SF4">
    <property type="entry name" value="EXPRESSED PROTEIN"/>
    <property type="match status" value="1"/>
</dbReference>
<protein>
    <submittedName>
        <fullName evidence="2">Uncharacterized protein</fullName>
    </submittedName>
</protein>
<evidence type="ECO:0000313" key="3">
    <source>
        <dbReference type="Proteomes" id="UP001420932"/>
    </source>
</evidence>
<organism evidence="2 3">
    <name type="scientific">Stephania yunnanensis</name>
    <dbReference type="NCBI Taxonomy" id="152371"/>
    <lineage>
        <taxon>Eukaryota</taxon>
        <taxon>Viridiplantae</taxon>
        <taxon>Streptophyta</taxon>
        <taxon>Embryophyta</taxon>
        <taxon>Tracheophyta</taxon>
        <taxon>Spermatophyta</taxon>
        <taxon>Magnoliopsida</taxon>
        <taxon>Ranunculales</taxon>
        <taxon>Menispermaceae</taxon>
        <taxon>Menispermoideae</taxon>
        <taxon>Cissampelideae</taxon>
        <taxon>Stephania</taxon>
    </lineage>
</organism>
<dbReference type="AlphaFoldDB" id="A0AAP0J6M1"/>
<evidence type="ECO:0000256" key="1">
    <source>
        <dbReference type="SAM" id="MobiDB-lite"/>
    </source>
</evidence>
<dbReference type="PANTHER" id="PTHR34190">
    <property type="entry name" value="EXPRESSED PROTEIN"/>
    <property type="match status" value="1"/>
</dbReference>
<feature type="region of interest" description="Disordered" evidence="1">
    <location>
        <begin position="20"/>
        <end position="62"/>
    </location>
</feature>
<dbReference type="Proteomes" id="UP001420932">
    <property type="component" value="Unassembled WGS sequence"/>
</dbReference>
<feature type="compositionally biased region" description="Low complexity" evidence="1">
    <location>
        <begin position="32"/>
        <end position="50"/>
    </location>
</feature>
<sequence>MAATEEPVVSRLDRLDNMLRHLEGMRGGSPRSSYTSSGTLTSTEGGNNSSYSIDDASPTKTMEKQCRPIDAVVMESETKGSLVLCVQMEEERREELNKEKEGRKKKKGLKQLVKSCVGGGGVTPKNNEDYRNIHK</sequence>
<proteinExistence type="predicted"/>
<gene>
    <name evidence="2" type="ORF">Syun_017479</name>
</gene>
<accession>A0AAP0J6M1</accession>
<feature type="region of interest" description="Disordered" evidence="1">
    <location>
        <begin position="115"/>
        <end position="135"/>
    </location>
</feature>
<reference evidence="2 3" key="1">
    <citation type="submission" date="2024-01" db="EMBL/GenBank/DDBJ databases">
        <title>Genome assemblies of Stephania.</title>
        <authorList>
            <person name="Yang L."/>
        </authorList>
    </citation>
    <scope>NUCLEOTIDE SEQUENCE [LARGE SCALE GENOMIC DNA]</scope>
    <source>
        <strain evidence="2">YNDBR</strain>
        <tissue evidence="2">Leaf</tissue>
    </source>
</reference>
<evidence type="ECO:0000313" key="2">
    <source>
        <dbReference type="EMBL" id="KAK9128682.1"/>
    </source>
</evidence>
<dbReference type="EMBL" id="JBBNAF010000007">
    <property type="protein sequence ID" value="KAK9128682.1"/>
    <property type="molecule type" value="Genomic_DNA"/>
</dbReference>